<dbReference type="Pfam" id="PF08263">
    <property type="entry name" value="LRRNT_2"/>
    <property type="match status" value="1"/>
</dbReference>
<keyword evidence="14" id="KW-0418">Kinase</keyword>
<dbReference type="GO" id="GO:0005886">
    <property type="term" value="C:plasma membrane"/>
    <property type="evidence" value="ECO:0007669"/>
    <property type="project" value="UniProtKB-SubCell"/>
</dbReference>
<keyword evidence="11" id="KW-0732">Signal</keyword>
<dbReference type="PANTHER" id="PTHR27008:SF497">
    <property type="entry name" value="OS11G0695000 PROTEIN"/>
    <property type="match status" value="1"/>
</dbReference>
<dbReference type="PANTHER" id="PTHR27008">
    <property type="entry name" value="OS04G0122200 PROTEIN"/>
    <property type="match status" value="1"/>
</dbReference>
<dbReference type="InterPro" id="IPR011009">
    <property type="entry name" value="Kinase-like_dom_sf"/>
</dbReference>
<keyword evidence="13 22" id="KW-0547">Nucleotide-binding</keyword>
<dbReference type="InterPro" id="IPR017441">
    <property type="entry name" value="Protein_kinase_ATP_BS"/>
</dbReference>
<dbReference type="InterPro" id="IPR032675">
    <property type="entry name" value="LRR_dom_sf"/>
</dbReference>
<evidence type="ECO:0000256" key="13">
    <source>
        <dbReference type="ARBA" id="ARBA00022741"/>
    </source>
</evidence>
<evidence type="ECO:0000256" key="14">
    <source>
        <dbReference type="ARBA" id="ARBA00022777"/>
    </source>
</evidence>
<feature type="domain" description="Protein kinase" evidence="24">
    <location>
        <begin position="828"/>
        <end position="1104"/>
    </location>
</feature>
<evidence type="ECO:0000256" key="18">
    <source>
        <dbReference type="ARBA" id="ARBA00023170"/>
    </source>
</evidence>
<dbReference type="PROSITE" id="PS50011">
    <property type="entry name" value="PROTEIN_KINASE_DOM"/>
    <property type="match status" value="1"/>
</dbReference>
<keyword evidence="9" id="KW-0808">Transferase</keyword>
<protein>
    <recommendedName>
        <fullName evidence="4">non-specific serine/threonine protein kinase</fullName>
        <ecNumber evidence="4">2.7.11.1</ecNumber>
    </recommendedName>
</protein>
<dbReference type="Gene3D" id="3.30.200.20">
    <property type="entry name" value="Phosphorylase Kinase, domain 1"/>
    <property type="match status" value="1"/>
</dbReference>
<dbReference type="FunFam" id="3.30.200.20:FF:000661">
    <property type="entry name" value="Serine-threonine protein kinase plant-type"/>
    <property type="match status" value="1"/>
</dbReference>
<keyword evidence="17 23" id="KW-0472">Membrane</keyword>
<dbReference type="GO" id="GO:0005524">
    <property type="term" value="F:ATP binding"/>
    <property type="evidence" value="ECO:0007669"/>
    <property type="project" value="UniProtKB-UniRule"/>
</dbReference>
<feature type="transmembrane region" description="Helical" evidence="23">
    <location>
        <begin position="771"/>
        <end position="791"/>
    </location>
</feature>
<evidence type="ECO:0000256" key="21">
    <source>
        <dbReference type="ARBA" id="ARBA00048679"/>
    </source>
</evidence>
<evidence type="ECO:0000313" key="25">
    <source>
        <dbReference type="EMBL" id="KAF8673460.1"/>
    </source>
</evidence>
<gene>
    <name evidence="25" type="ORF">HU200_049028</name>
</gene>
<dbReference type="Pfam" id="PF07714">
    <property type="entry name" value="PK_Tyr_Ser-Thr"/>
    <property type="match status" value="1"/>
</dbReference>
<comment type="catalytic activity">
    <reaction evidence="20">
        <text>L-threonyl-[protein] + ATP = O-phospho-L-threonyl-[protein] + ADP + H(+)</text>
        <dbReference type="Rhea" id="RHEA:46608"/>
        <dbReference type="Rhea" id="RHEA-COMP:11060"/>
        <dbReference type="Rhea" id="RHEA-COMP:11605"/>
        <dbReference type="ChEBI" id="CHEBI:15378"/>
        <dbReference type="ChEBI" id="CHEBI:30013"/>
        <dbReference type="ChEBI" id="CHEBI:30616"/>
        <dbReference type="ChEBI" id="CHEBI:61977"/>
        <dbReference type="ChEBI" id="CHEBI:456216"/>
        <dbReference type="EC" id="2.7.11.1"/>
    </reaction>
</comment>
<dbReference type="FunFam" id="3.80.10.10:FF:000101">
    <property type="entry name" value="LRR receptor-like serine/threonine-protein kinase ERECTA"/>
    <property type="match status" value="1"/>
</dbReference>
<evidence type="ECO:0000256" key="16">
    <source>
        <dbReference type="ARBA" id="ARBA00022989"/>
    </source>
</evidence>
<keyword evidence="6" id="KW-0723">Serine/threonine-protein kinase</keyword>
<evidence type="ECO:0000256" key="19">
    <source>
        <dbReference type="ARBA" id="ARBA00023180"/>
    </source>
</evidence>
<dbReference type="PROSITE" id="PS00107">
    <property type="entry name" value="PROTEIN_KINASE_ATP"/>
    <property type="match status" value="1"/>
</dbReference>
<dbReference type="Pfam" id="PF23598">
    <property type="entry name" value="LRR_14"/>
    <property type="match status" value="1"/>
</dbReference>
<dbReference type="InterPro" id="IPR001245">
    <property type="entry name" value="Ser-Thr/Tyr_kinase_cat_dom"/>
</dbReference>
<dbReference type="InterPro" id="IPR055414">
    <property type="entry name" value="LRR_R13L4/SHOC2-like"/>
</dbReference>
<comment type="caution">
    <text evidence="25">The sequence shown here is derived from an EMBL/GenBank/DDBJ whole genome shotgun (WGS) entry which is preliminary data.</text>
</comment>
<keyword evidence="12" id="KW-0677">Repeat</keyword>
<comment type="catalytic activity">
    <reaction evidence="21">
        <text>L-seryl-[protein] + ATP = O-phospho-L-seryl-[protein] + ADP + H(+)</text>
        <dbReference type="Rhea" id="RHEA:17989"/>
        <dbReference type="Rhea" id="RHEA-COMP:9863"/>
        <dbReference type="Rhea" id="RHEA-COMP:11604"/>
        <dbReference type="ChEBI" id="CHEBI:15378"/>
        <dbReference type="ChEBI" id="CHEBI:29999"/>
        <dbReference type="ChEBI" id="CHEBI:30616"/>
        <dbReference type="ChEBI" id="CHEBI:83421"/>
        <dbReference type="ChEBI" id="CHEBI:456216"/>
        <dbReference type="EC" id="2.7.11.1"/>
    </reaction>
</comment>
<dbReference type="SMART" id="SM00220">
    <property type="entry name" value="S_TKc"/>
    <property type="match status" value="1"/>
</dbReference>
<keyword evidence="15 22" id="KW-0067">ATP-binding</keyword>
<evidence type="ECO:0000256" key="10">
    <source>
        <dbReference type="ARBA" id="ARBA00022692"/>
    </source>
</evidence>
<dbReference type="Gene3D" id="3.80.10.10">
    <property type="entry name" value="Ribonuclease Inhibitor"/>
    <property type="match status" value="3"/>
</dbReference>
<dbReference type="EMBL" id="JACEFO010002208">
    <property type="protein sequence ID" value="KAF8673460.1"/>
    <property type="molecule type" value="Genomic_DNA"/>
</dbReference>
<dbReference type="SUPFAM" id="SSF52047">
    <property type="entry name" value="RNI-like"/>
    <property type="match status" value="1"/>
</dbReference>
<dbReference type="Gene3D" id="1.10.510.10">
    <property type="entry name" value="Transferase(Phosphotransferase) domain 1"/>
    <property type="match status" value="1"/>
</dbReference>
<comment type="subcellular location">
    <subcellularLocation>
        <location evidence="1">Cell membrane</location>
        <topology evidence="1">Single-pass membrane protein</topology>
    </subcellularLocation>
    <subcellularLocation>
        <location evidence="2">Membrane</location>
        <topology evidence="2">Single-pass type I membrane protein</topology>
    </subcellularLocation>
</comment>
<dbReference type="FunFam" id="3.80.10.10:FF:000095">
    <property type="entry name" value="LRR receptor-like serine/threonine-protein kinase GSO1"/>
    <property type="match status" value="2"/>
</dbReference>
<dbReference type="PROSITE" id="PS00108">
    <property type="entry name" value="PROTEIN_KINASE_ST"/>
    <property type="match status" value="1"/>
</dbReference>
<evidence type="ECO:0000256" key="5">
    <source>
        <dbReference type="ARBA" id="ARBA00022475"/>
    </source>
</evidence>
<dbReference type="InterPro" id="IPR003591">
    <property type="entry name" value="Leu-rich_rpt_typical-subtyp"/>
</dbReference>
<dbReference type="InterPro" id="IPR051809">
    <property type="entry name" value="Plant_receptor-like_S/T_kinase"/>
</dbReference>
<dbReference type="Pfam" id="PF13855">
    <property type="entry name" value="LRR_8"/>
    <property type="match status" value="2"/>
</dbReference>
<dbReference type="GO" id="GO:0004674">
    <property type="term" value="F:protein serine/threonine kinase activity"/>
    <property type="evidence" value="ECO:0007669"/>
    <property type="project" value="UniProtKB-KW"/>
</dbReference>
<evidence type="ECO:0000256" key="11">
    <source>
        <dbReference type="ARBA" id="ARBA00022729"/>
    </source>
</evidence>
<dbReference type="SMART" id="SM00369">
    <property type="entry name" value="LRR_TYP"/>
    <property type="match status" value="11"/>
</dbReference>
<evidence type="ECO:0000256" key="9">
    <source>
        <dbReference type="ARBA" id="ARBA00022679"/>
    </source>
</evidence>
<evidence type="ECO:0000256" key="1">
    <source>
        <dbReference type="ARBA" id="ARBA00004162"/>
    </source>
</evidence>
<keyword evidence="7" id="KW-0597">Phosphoprotein</keyword>
<keyword evidence="18" id="KW-0675">Receptor</keyword>
<dbReference type="FunFam" id="1.10.510.10:FF:000358">
    <property type="entry name" value="Putative leucine-rich repeat receptor-like serine/threonine-protein kinase"/>
    <property type="match status" value="1"/>
</dbReference>
<dbReference type="InterPro" id="IPR013210">
    <property type="entry name" value="LRR_N_plant-typ"/>
</dbReference>
<dbReference type="SUPFAM" id="SSF56112">
    <property type="entry name" value="Protein kinase-like (PK-like)"/>
    <property type="match status" value="1"/>
</dbReference>
<evidence type="ECO:0000256" key="2">
    <source>
        <dbReference type="ARBA" id="ARBA00004479"/>
    </source>
</evidence>
<keyword evidence="5" id="KW-1003">Cell membrane</keyword>
<evidence type="ECO:0000256" key="20">
    <source>
        <dbReference type="ARBA" id="ARBA00047899"/>
    </source>
</evidence>
<dbReference type="InterPro" id="IPR001611">
    <property type="entry name" value="Leu-rich_rpt"/>
</dbReference>
<evidence type="ECO:0000256" key="22">
    <source>
        <dbReference type="PROSITE-ProRule" id="PRU10141"/>
    </source>
</evidence>
<dbReference type="InterPro" id="IPR000719">
    <property type="entry name" value="Prot_kinase_dom"/>
</dbReference>
<keyword evidence="8" id="KW-0433">Leucine-rich repeat</keyword>
<dbReference type="SUPFAM" id="SSF52058">
    <property type="entry name" value="L domain-like"/>
    <property type="match status" value="1"/>
</dbReference>
<name>A0A835AS04_9POAL</name>
<evidence type="ECO:0000256" key="8">
    <source>
        <dbReference type="ARBA" id="ARBA00022614"/>
    </source>
</evidence>
<keyword evidence="10 23" id="KW-0812">Transmembrane</keyword>
<dbReference type="EC" id="2.7.11.1" evidence="4"/>
<evidence type="ECO:0000256" key="23">
    <source>
        <dbReference type="SAM" id="Phobius"/>
    </source>
</evidence>
<keyword evidence="16 23" id="KW-1133">Transmembrane helix</keyword>
<reference evidence="25" key="1">
    <citation type="submission" date="2020-07" db="EMBL/GenBank/DDBJ databases">
        <title>Genome sequence and genetic diversity analysis of an under-domesticated orphan crop, white fonio (Digitaria exilis).</title>
        <authorList>
            <person name="Bennetzen J.L."/>
            <person name="Chen S."/>
            <person name="Ma X."/>
            <person name="Wang X."/>
            <person name="Yssel A.E.J."/>
            <person name="Chaluvadi S.R."/>
            <person name="Johnson M."/>
            <person name="Gangashetty P."/>
            <person name="Hamidou F."/>
            <person name="Sanogo M.D."/>
            <person name="Zwaenepoel A."/>
            <person name="Wallace J."/>
            <person name="Van De Peer Y."/>
            <person name="Van Deynze A."/>
        </authorList>
    </citation>
    <scope>NUCLEOTIDE SEQUENCE</scope>
    <source>
        <tissue evidence="25">Leaves</tissue>
    </source>
</reference>
<feature type="binding site" evidence="22">
    <location>
        <position position="856"/>
    </location>
    <ligand>
        <name>ATP</name>
        <dbReference type="ChEBI" id="CHEBI:30616"/>
    </ligand>
</feature>
<evidence type="ECO:0000256" key="3">
    <source>
        <dbReference type="ARBA" id="ARBA00008684"/>
    </source>
</evidence>
<organism evidence="25 26">
    <name type="scientific">Digitaria exilis</name>
    <dbReference type="NCBI Taxonomy" id="1010633"/>
    <lineage>
        <taxon>Eukaryota</taxon>
        <taxon>Viridiplantae</taxon>
        <taxon>Streptophyta</taxon>
        <taxon>Embryophyta</taxon>
        <taxon>Tracheophyta</taxon>
        <taxon>Spermatophyta</taxon>
        <taxon>Magnoliopsida</taxon>
        <taxon>Liliopsida</taxon>
        <taxon>Poales</taxon>
        <taxon>Poaceae</taxon>
        <taxon>PACMAD clade</taxon>
        <taxon>Panicoideae</taxon>
        <taxon>Panicodae</taxon>
        <taxon>Paniceae</taxon>
        <taxon>Anthephorinae</taxon>
        <taxon>Digitaria</taxon>
    </lineage>
</organism>
<keyword evidence="26" id="KW-1185">Reference proteome</keyword>
<evidence type="ECO:0000256" key="7">
    <source>
        <dbReference type="ARBA" id="ARBA00022553"/>
    </source>
</evidence>
<dbReference type="InterPro" id="IPR008271">
    <property type="entry name" value="Ser/Thr_kinase_AS"/>
</dbReference>
<dbReference type="Proteomes" id="UP000636709">
    <property type="component" value="Unassembled WGS sequence"/>
</dbReference>
<dbReference type="Pfam" id="PF00560">
    <property type="entry name" value="LRR_1"/>
    <property type="match status" value="6"/>
</dbReference>
<evidence type="ECO:0000256" key="15">
    <source>
        <dbReference type="ARBA" id="ARBA00022840"/>
    </source>
</evidence>
<proteinExistence type="inferred from homology"/>
<evidence type="ECO:0000256" key="4">
    <source>
        <dbReference type="ARBA" id="ARBA00012513"/>
    </source>
</evidence>
<evidence type="ECO:0000256" key="6">
    <source>
        <dbReference type="ARBA" id="ARBA00022527"/>
    </source>
</evidence>
<accession>A0A835AS04</accession>
<dbReference type="AlphaFoldDB" id="A0A835AS04"/>
<dbReference type="OrthoDB" id="676979at2759"/>
<sequence>MITYSELVIQQALLSSPFLQRDEEMNRRSSMAATCISIVLLVLSSAAAAAAPIPTNGNGSDTDLAALLAIKAQLPDPVGILSGNWTTAVTFCHWVGVSCSRHRNRVTAVELQHLPLNGVLPPQLGNLSFLTVLNLTNTSLTGTIPDDLGRLHRLKVMDLMMNSLSGSIPPSIGNLTSLEVLVLKFNQMSGSIPPELKNLQSLNYINLQKNFLTGSIPANLFNDTPLLTYLNIGNNSLSGSIPHSIGSLPLLEYLNLQVNHLSGPVPPTIFNMSTLQILALTYNYGLTGPVLGNISFSLPMLQRISIGMNSFTGQIPSGLRACRFLQRIDMTENLLEGVLPTWLGSLSHLTFLSLGGNSLVGPIPAELGNLTMLDTIDLSVCNLTGAIPVEFGQMSQLSLLLLSANQLTGSIPASLGNLSEFGYMALDRNQLVGTIPPQLCNMNSLFLISVTENNLQGDFNFLSTLSNCQQLSYLDISRNHFMGSLPTNHIGNLSSDLQTFLAYGNKIVCELPAAVSNLTGLIILDLSDTQLQSAIPESIVMLENLQWLALERNDMFGPIPSNLAMLKNMVKLYLHNNKLSGSIPKDIGNLTIEDLRLSNNRLSSTLPPSLFHIDSLIFLDLSQNFLKGELPVDIGYLKQINGMDLSANLFVGNLPDSIAQLQMIAYLNLSHNSFSSSIPRSIINLTSLQFLDLSYNDLFGTIPNYLANLSILTSLNLSYNKLHGQIPEGGVFSNITLQSLIGNAGLCGAPRLGFSQCPSNSRRTKGHMLKVLLPTIIIVTGVVALCIYVIIRKKIQKRRGATLSAGRVDMISHQLVSYHELVRATDNFSECNLLGSGSFGKVFKGQLSSGLIVAIKVLDMQLEQAMRSFDAECGALRMARHRNLIRILNTCSNMDFRALVLPYMPNGSLETRLYYSQGTTHFGFLERLGVMLDVALAMEYLHHDHCEVVLHCDLKPSNVLFDEDMTAHVADFGIARLLLGDDSSVISVSMPGTIGYIAPECGAYGKASRKSDVFSFGVMLLEVFTRKRPTDAMFVGDLTLRQWVFQAFPAELVRVVDDELLQWLSSCNLEDFLVPVLELGLLCSSDSPEQRMTMSDVVTRLNKIKVECNKSIATAQKIAQ</sequence>
<evidence type="ECO:0000256" key="12">
    <source>
        <dbReference type="ARBA" id="ARBA00022737"/>
    </source>
</evidence>
<comment type="similarity">
    <text evidence="3">Belongs to the protein kinase superfamily. Ser/Thr protein kinase family.</text>
</comment>
<keyword evidence="19" id="KW-0325">Glycoprotein</keyword>
<evidence type="ECO:0000259" key="24">
    <source>
        <dbReference type="PROSITE" id="PS50011"/>
    </source>
</evidence>
<evidence type="ECO:0000313" key="26">
    <source>
        <dbReference type="Proteomes" id="UP000636709"/>
    </source>
</evidence>
<evidence type="ECO:0000256" key="17">
    <source>
        <dbReference type="ARBA" id="ARBA00023136"/>
    </source>
</evidence>